<evidence type="ECO:0000313" key="2">
    <source>
        <dbReference type="EMBL" id="MCL7038185.1"/>
    </source>
</evidence>
<dbReference type="Proteomes" id="UP001177140">
    <property type="component" value="Unassembled WGS sequence"/>
</dbReference>
<feature type="domain" description="Myb/SANT-like" evidence="1">
    <location>
        <begin position="7"/>
        <end position="78"/>
    </location>
</feature>
<sequence>MVGGNAPNLFGNTAWALVQDEFNKKMGKNFSVQQIKNEYYMLRSRYQEIMRFMSMGGLSWDPNEKSVVVDDKRVWDVYVKENPDEACYKTLSCPIYEDLSVLFGDLVATKSHAVVENNNVPHLQSKQASSVFNGGKEVGGSANAECNDWGKRTAPSTSKCGATKKAAINISVSIDATGRNYVSATDLQDDPYSIPNCTKLVQSLEGFAKRMVKKYWIIDFQR</sequence>
<name>A0AA41SNA8_PAPNU</name>
<dbReference type="EMBL" id="JAJJMA010187869">
    <property type="protein sequence ID" value="MCL7038185.1"/>
    <property type="molecule type" value="Genomic_DNA"/>
</dbReference>
<evidence type="ECO:0000259" key="1">
    <source>
        <dbReference type="Pfam" id="PF12776"/>
    </source>
</evidence>
<dbReference type="Pfam" id="PF12776">
    <property type="entry name" value="Myb_DNA-bind_3"/>
    <property type="match status" value="1"/>
</dbReference>
<keyword evidence="3" id="KW-1185">Reference proteome</keyword>
<accession>A0AA41SNA8</accession>
<dbReference type="PANTHER" id="PTHR47584">
    <property type="match status" value="1"/>
</dbReference>
<dbReference type="AlphaFoldDB" id="A0AA41SNA8"/>
<dbReference type="InterPro" id="IPR024752">
    <property type="entry name" value="Myb/SANT-like_dom"/>
</dbReference>
<protein>
    <recommendedName>
        <fullName evidence="1">Myb/SANT-like domain-containing protein</fullName>
    </recommendedName>
</protein>
<feature type="non-terminal residue" evidence="2">
    <location>
        <position position="1"/>
    </location>
</feature>
<proteinExistence type="predicted"/>
<dbReference type="InterPro" id="IPR045026">
    <property type="entry name" value="LIMYB"/>
</dbReference>
<organism evidence="2 3">
    <name type="scientific">Papaver nudicaule</name>
    <name type="common">Iceland poppy</name>
    <dbReference type="NCBI Taxonomy" id="74823"/>
    <lineage>
        <taxon>Eukaryota</taxon>
        <taxon>Viridiplantae</taxon>
        <taxon>Streptophyta</taxon>
        <taxon>Embryophyta</taxon>
        <taxon>Tracheophyta</taxon>
        <taxon>Spermatophyta</taxon>
        <taxon>Magnoliopsida</taxon>
        <taxon>Ranunculales</taxon>
        <taxon>Papaveraceae</taxon>
        <taxon>Papaveroideae</taxon>
        <taxon>Papaver</taxon>
    </lineage>
</organism>
<reference evidence="2" key="1">
    <citation type="submission" date="2022-03" db="EMBL/GenBank/DDBJ databases">
        <title>A functionally conserved STORR gene fusion in Papaver species that diverged 16.8 million years ago.</title>
        <authorList>
            <person name="Catania T."/>
        </authorList>
    </citation>
    <scope>NUCLEOTIDE SEQUENCE</scope>
    <source>
        <strain evidence="2">S-191538</strain>
    </source>
</reference>
<gene>
    <name evidence="2" type="ORF">MKW94_027155</name>
</gene>
<dbReference type="PANTHER" id="PTHR47584:SF14">
    <property type="entry name" value="L10-INTERACTING MYB DOMAIN-CONTAINING PROTEIN-LIKE"/>
    <property type="match status" value="1"/>
</dbReference>
<evidence type="ECO:0000313" key="3">
    <source>
        <dbReference type="Proteomes" id="UP001177140"/>
    </source>
</evidence>
<comment type="caution">
    <text evidence="2">The sequence shown here is derived from an EMBL/GenBank/DDBJ whole genome shotgun (WGS) entry which is preliminary data.</text>
</comment>